<evidence type="ECO:0000313" key="5">
    <source>
        <dbReference type="EMBL" id="CAH9102524.1"/>
    </source>
</evidence>
<feature type="compositionally biased region" description="Pro residues" evidence="3">
    <location>
        <begin position="453"/>
        <end position="465"/>
    </location>
</feature>
<feature type="region of interest" description="Disordered" evidence="3">
    <location>
        <begin position="392"/>
        <end position="468"/>
    </location>
</feature>
<dbReference type="OrthoDB" id="10069473at2759"/>
<keyword evidence="6" id="KW-1185">Reference proteome</keyword>
<proteinExistence type="predicted"/>
<dbReference type="InterPro" id="IPR008942">
    <property type="entry name" value="ENTH_VHS"/>
</dbReference>
<accession>A0A9P1EG07</accession>
<evidence type="ECO:0000256" key="2">
    <source>
        <dbReference type="SAM" id="Coils"/>
    </source>
</evidence>
<evidence type="ECO:0000259" key="4">
    <source>
        <dbReference type="PROSITE" id="PS51391"/>
    </source>
</evidence>
<dbReference type="Gene3D" id="1.25.40.90">
    <property type="match status" value="1"/>
</dbReference>
<keyword evidence="1" id="KW-0507">mRNA processing</keyword>
<dbReference type="GO" id="GO:0005634">
    <property type="term" value="C:nucleus"/>
    <property type="evidence" value="ECO:0007669"/>
    <property type="project" value="UniProtKB-ARBA"/>
</dbReference>
<name>A0A9P1EG07_CUSEU</name>
<organism evidence="5 6">
    <name type="scientific">Cuscuta europaea</name>
    <name type="common">European dodder</name>
    <dbReference type="NCBI Taxonomy" id="41803"/>
    <lineage>
        <taxon>Eukaryota</taxon>
        <taxon>Viridiplantae</taxon>
        <taxon>Streptophyta</taxon>
        <taxon>Embryophyta</taxon>
        <taxon>Tracheophyta</taxon>
        <taxon>Spermatophyta</taxon>
        <taxon>Magnoliopsida</taxon>
        <taxon>eudicotyledons</taxon>
        <taxon>Gunneridae</taxon>
        <taxon>Pentapetalae</taxon>
        <taxon>asterids</taxon>
        <taxon>lamiids</taxon>
        <taxon>Solanales</taxon>
        <taxon>Convolvulaceae</taxon>
        <taxon>Cuscuteae</taxon>
        <taxon>Cuscuta</taxon>
        <taxon>Cuscuta subgen. Cuscuta</taxon>
    </lineage>
</organism>
<evidence type="ECO:0000313" key="6">
    <source>
        <dbReference type="Proteomes" id="UP001152484"/>
    </source>
</evidence>
<feature type="compositionally biased region" description="Pro residues" evidence="3">
    <location>
        <begin position="537"/>
        <end position="548"/>
    </location>
</feature>
<dbReference type="GO" id="GO:0031124">
    <property type="term" value="P:mRNA 3'-end processing"/>
    <property type="evidence" value="ECO:0007669"/>
    <property type="project" value="TreeGrafter"/>
</dbReference>
<dbReference type="CDD" id="cd16981">
    <property type="entry name" value="CID_RPRD_like"/>
    <property type="match status" value="1"/>
</dbReference>
<dbReference type="Proteomes" id="UP001152484">
    <property type="component" value="Unassembled WGS sequence"/>
</dbReference>
<gene>
    <name evidence="5" type="ORF">CEURO_LOCUS15804</name>
</gene>
<feature type="domain" description="CID" evidence="4">
    <location>
        <begin position="3"/>
        <end position="135"/>
    </location>
</feature>
<keyword evidence="2" id="KW-0175">Coiled coil</keyword>
<dbReference type="FunFam" id="1.25.40.90:FF:000018">
    <property type="entry name" value="ENTH/VHS family protein isoform 1"/>
    <property type="match status" value="1"/>
</dbReference>
<dbReference type="PROSITE" id="PS51391">
    <property type="entry name" value="CID"/>
    <property type="match status" value="1"/>
</dbReference>
<dbReference type="AlphaFoldDB" id="A0A9P1EG07"/>
<feature type="region of interest" description="Disordered" evidence="3">
    <location>
        <begin position="491"/>
        <end position="548"/>
    </location>
</feature>
<dbReference type="SMART" id="SM00582">
    <property type="entry name" value="RPR"/>
    <property type="match status" value="1"/>
</dbReference>
<comment type="caution">
    <text evidence="5">The sequence shown here is derived from an EMBL/GenBank/DDBJ whole genome shotgun (WGS) entry which is preliminary data.</text>
</comment>
<dbReference type="InterPro" id="IPR006569">
    <property type="entry name" value="CID_dom"/>
</dbReference>
<sequence>MGDEPFDGKALTEKLSKLNGSQQCIESLSRWCTSFRKKAKQIVETWDKLFKSAQKEQRVAFLYLANDILQNSRRKGNEFVNEFWKVLPAALKDVFASGYEQEKKVASRLVDIWEARKVFGSRGQILKDELLVKGPPLLGGNVESVGKSPSLVSNAINPNPIKVIKRDTHSLRIKLAIGEIPERIITAFQVLYDECTNEEGALNKCKDALFHFKEMENDIANVFSQGTPQGSEMLDKIQEQENVLKQCVTQLEYVEASRTSLVSKLKEAADNQENKLEQLRSDLKAARMQIEQAADIIERFRSSPVLHPTIEEAARTSETSPYPVIPLPTNLPPVTSSSFATLKSTTDEESSKRAAAAAAVAAKLTASTSSAQMLTSVLSSLVAEEAAAASASASTSSSALKRGPVGFSSNLPEKKRLTLDNPAGASLSSENNVDGGNSSSTPYFCGTISQFSSPPPPPPPIPPPNSVTSPLVQSAAMIMGGLSYGYASAGPPPPLHLATGLTRLPPLQPPQQPTQQSISGGGYYPPPGFGFYGQSPQTPPPPPPVPRH</sequence>
<dbReference type="PANTHER" id="PTHR12460:SF0">
    <property type="entry name" value="CID DOMAIN-CONTAINING PROTEIN-RELATED"/>
    <property type="match status" value="1"/>
</dbReference>
<dbReference type="EMBL" id="CAMAPE010000041">
    <property type="protein sequence ID" value="CAH9102524.1"/>
    <property type="molecule type" value="Genomic_DNA"/>
</dbReference>
<feature type="coiled-coil region" evidence="2">
    <location>
        <begin position="262"/>
        <end position="296"/>
    </location>
</feature>
<dbReference type="GO" id="GO:0000993">
    <property type="term" value="F:RNA polymerase II complex binding"/>
    <property type="evidence" value="ECO:0007669"/>
    <property type="project" value="TreeGrafter"/>
</dbReference>
<feature type="compositionally biased region" description="Polar residues" evidence="3">
    <location>
        <begin position="426"/>
        <end position="452"/>
    </location>
</feature>
<reference evidence="5" key="1">
    <citation type="submission" date="2022-07" db="EMBL/GenBank/DDBJ databases">
        <authorList>
            <person name="Macas J."/>
            <person name="Novak P."/>
            <person name="Neumann P."/>
        </authorList>
    </citation>
    <scope>NUCLEOTIDE SEQUENCE</scope>
</reference>
<protein>
    <recommendedName>
        <fullName evidence="4">CID domain-containing protein</fullName>
    </recommendedName>
</protein>
<dbReference type="SUPFAM" id="SSF48464">
    <property type="entry name" value="ENTH/VHS domain"/>
    <property type="match status" value="1"/>
</dbReference>
<evidence type="ECO:0000256" key="1">
    <source>
        <dbReference type="ARBA" id="ARBA00022664"/>
    </source>
</evidence>
<dbReference type="PANTHER" id="PTHR12460">
    <property type="entry name" value="CYCLIN-DEPENDENT KINASE INHIBITOR-RELATED PROTEIN"/>
    <property type="match status" value="1"/>
</dbReference>
<dbReference type="Pfam" id="PF04818">
    <property type="entry name" value="CID"/>
    <property type="match status" value="1"/>
</dbReference>
<evidence type="ECO:0000256" key="3">
    <source>
        <dbReference type="SAM" id="MobiDB-lite"/>
    </source>
</evidence>